<reference evidence="1 2" key="1">
    <citation type="submission" date="2019-04" db="EMBL/GenBank/DDBJ databases">
        <title>Chromosome genome assembly for Takifugu flavidus.</title>
        <authorList>
            <person name="Xiao S."/>
        </authorList>
    </citation>
    <scope>NUCLEOTIDE SEQUENCE [LARGE SCALE GENOMIC DNA]</scope>
    <source>
        <strain evidence="1">HTHZ2018</strain>
        <tissue evidence="1">Muscle</tissue>
    </source>
</reference>
<dbReference type="SUPFAM" id="SSF52540">
    <property type="entry name" value="P-loop containing nucleoside triphosphate hydrolases"/>
    <property type="match status" value="1"/>
</dbReference>
<dbReference type="AlphaFoldDB" id="A0A5C6MVL3"/>
<dbReference type="GO" id="GO:0006955">
    <property type="term" value="P:immune response"/>
    <property type="evidence" value="ECO:0007669"/>
    <property type="project" value="TreeGrafter"/>
</dbReference>
<keyword evidence="2" id="KW-1185">Reference proteome</keyword>
<dbReference type="InterPro" id="IPR027417">
    <property type="entry name" value="P-loop_NTPase"/>
</dbReference>
<protein>
    <submittedName>
        <fullName evidence="1">Interferon-induced protein 44-like</fullName>
    </submittedName>
</protein>
<proteinExistence type="predicted"/>
<accession>A0A5C6MVL3</accession>
<dbReference type="Proteomes" id="UP000324091">
    <property type="component" value="Chromosome 7"/>
</dbReference>
<evidence type="ECO:0000313" key="2">
    <source>
        <dbReference type="Proteomes" id="UP000324091"/>
    </source>
</evidence>
<evidence type="ECO:0000313" key="1">
    <source>
        <dbReference type="EMBL" id="TWW58131.1"/>
    </source>
</evidence>
<dbReference type="EMBL" id="RHFK02000020">
    <property type="protein sequence ID" value="TWW58131.1"/>
    <property type="molecule type" value="Genomic_DNA"/>
</dbReference>
<dbReference type="CDD" id="cd00882">
    <property type="entry name" value="Ras_like_GTPase"/>
    <property type="match status" value="1"/>
</dbReference>
<sequence length="283" mass="31226">MAQAPDRSPWGERERTKLIKAIKEFKPIDSSVTTARILLLGPFGVGKSSFVNSVFSIFRGSISNPAYAGNPTSEFRTHSISVEEGTSLNLALCDTMGLSEKKGAGLHSDDIVSIIQGHVPDGYQADPPMTPETDGYVAAPTPDEMIHCVVYVMDASTVSDVSAHLKKKLREIRQRVTSLKIPQLVLMTKVDRADPSVIKNIRKVDQSEIIREKKKQLAALLDVPISCIFPVKNYVPDDLELNDNCDVLLLMAVNEMKRRTDPSVNDIIRRLSALSTRCPPDLK</sequence>
<dbReference type="PANTHER" id="PTHR14241:SF32">
    <property type="entry name" value="VWFA DOMAIN-CONTAINING PROTEIN-RELATED"/>
    <property type="match status" value="1"/>
</dbReference>
<name>A0A5C6MVL3_9TELE</name>
<dbReference type="PANTHER" id="PTHR14241">
    <property type="entry name" value="INTERFERON-INDUCED PROTEIN 44"/>
    <property type="match status" value="1"/>
</dbReference>
<gene>
    <name evidence="1" type="ORF">D4764_07G0008500</name>
</gene>
<comment type="caution">
    <text evidence="1">The sequence shown here is derived from an EMBL/GenBank/DDBJ whole genome shotgun (WGS) entry which is preliminary data.</text>
</comment>
<dbReference type="Gene3D" id="3.40.50.300">
    <property type="entry name" value="P-loop containing nucleotide triphosphate hydrolases"/>
    <property type="match status" value="1"/>
</dbReference>
<organism evidence="1 2">
    <name type="scientific">Takifugu flavidus</name>
    <name type="common">sansaifugu</name>
    <dbReference type="NCBI Taxonomy" id="433684"/>
    <lineage>
        <taxon>Eukaryota</taxon>
        <taxon>Metazoa</taxon>
        <taxon>Chordata</taxon>
        <taxon>Craniata</taxon>
        <taxon>Vertebrata</taxon>
        <taxon>Euteleostomi</taxon>
        <taxon>Actinopterygii</taxon>
        <taxon>Neopterygii</taxon>
        <taxon>Teleostei</taxon>
        <taxon>Neoteleostei</taxon>
        <taxon>Acanthomorphata</taxon>
        <taxon>Eupercaria</taxon>
        <taxon>Tetraodontiformes</taxon>
        <taxon>Tetradontoidea</taxon>
        <taxon>Tetraodontidae</taxon>
        <taxon>Takifugu</taxon>
    </lineage>
</organism>